<accession>A0A343TFD6</accession>
<dbReference type="Gene3D" id="1.10.10.2830">
    <property type="match status" value="1"/>
</dbReference>
<dbReference type="InterPro" id="IPR055543">
    <property type="entry name" value="DUF7119"/>
</dbReference>
<feature type="region of interest" description="Disordered" evidence="1">
    <location>
        <begin position="1"/>
        <end position="25"/>
    </location>
</feature>
<reference evidence="4" key="1">
    <citation type="submission" date="2017-11" db="EMBL/GenBank/DDBJ databases">
        <title>Phenotypic and genomic properties of facultatively anaerobic sulfur-reducing natronoarchaea from hypersaline soda lakes.</title>
        <authorList>
            <person name="Sorokin D.Y."/>
            <person name="Kublanov I.V."/>
            <person name="Roman P."/>
            <person name="Sinninghe Damste J.S."/>
            <person name="Golyshin P.N."/>
            <person name="Rojo D."/>
            <person name="Ciordia S."/>
            <person name="Mena M.D.C."/>
            <person name="Ferrer M."/>
            <person name="Messina E."/>
            <person name="Smedile F."/>
            <person name="La Spada G."/>
            <person name="La Cono V."/>
            <person name="Yakimov M.M."/>
        </authorList>
    </citation>
    <scope>NUCLEOTIDE SEQUENCE [LARGE SCALE GENOMIC DNA]</scope>
    <source>
        <strain evidence="4">AArc-Sl</strain>
    </source>
</reference>
<organism evidence="3 4">
    <name type="scientific">Halalkaliarchaeum desulfuricum</name>
    <dbReference type="NCBI Taxonomy" id="2055893"/>
    <lineage>
        <taxon>Archaea</taxon>
        <taxon>Methanobacteriati</taxon>
        <taxon>Methanobacteriota</taxon>
        <taxon>Stenosarchaea group</taxon>
        <taxon>Halobacteria</taxon>
        <taxon>Halobacteriales</taxon>
        <taxon>Haloferacaceae</taxon>
        <taxon>Halalkaliarchaeum</taxon>
    </lineage>
</organism>
<dbReference type="AlphaFoldDB" id="A0A343TFD6"/>
<dbReference type="SUPFAM" id="SSF109709">
    <property type="entry name" value="KorB DNA-binding domain-like"/>
    <property type="match status" value="1"/>
</dbReference>
<protein>
    <recommendedName>
        <fullName evidence="2">DUF7119 domain-containing protein</fullName>
    </recommendedName>
</protein>
<dbReference type="Pfam" id="PF23433">
    <property type="entry name" value="DUF7119"/>
    <property type="match status" value="1"/>
</dbReference>
<name>A0A343TFD6_9EURY</name>
<dbReference type="KEGG" id="hdf:AArcSl_0152"/>
<dbReference type="EMBL" id="CP025066">
    <property type="protein sequence ID" value="AUX07808.1"/>
    <property type="molecule type" value="Genomic_DNA"/>
</dbReference>
<sequence length="273" mass="29707">MLAERPPDAFGEFTHGEGEGIRRQKRRVRRHRAAVEQPVDVATRETFYYLDPLDMSMTDRGADREDPIGKPVVRSDPAVTGERAAEAVGFDPDDPDDLEAAARTVREFASDAIGDDHVLMLRGAAACAALVRGLDSYTAAAERAGDGVSVAFVRKWARVHALPQSIRRHVARGEIAPSAAKHIARVSGEPRYVLAFAILDGGLTVREVRAIASEVNDGRPIAEALQERDVTLGEVTVALPEGTYVELRRRASIENTDPGEIVAEALSAYFKEK</sequence>
<gene>
    <name evidence="3" type="ORF">AArcSl_0152</name>
</gene>
<evidence type="ECO:0000256" key="1">
    <source>
        <dbReference type="SAM" id="MobiDB-lite"/>
    </source>
</evidence>
<feature type="region of interest" description="Disordered" evidence="1">
    <location>
        <begin position="59"/>
        <end position="81"/>
    </location>
</feature>
<dbReference type="Proteomes" id="UP000263012">
    <property type="component" value="Chromosome"/>
</dbReference>
<keyword evidence="4" id="KW-1185">Reference proteome</keyword>
<evidence type="ECO:0000313" key="3">
    <source>
        <dbReference type="EMBL" id="AUX07808.1"/>
    </source>
</evidence>
<evidence type="ECO:0000259" key="2">
    <source>
        <dbReference type="Pfam" id="PF23433"/>
    </source>
</evidence>
<evidence type="ECO:0000313" key="4">
    <source>
        <dbReference type="Proteomes" id="UP000263012"/>
    </source>
</evidence>
<feature type="domain" description="DUF7119" evidence="2">
    <location>
        <begin position="91"/>
        <end position="230"/>
    </location>
</feature>
<proteinExistence type="predicted"/>